<gene>
    <name evidence="11" type="ORF">FYJ91_20370</name>
</gene>
<feature type="transmembrane region" description="Helical" evidence="9">
    <location>
        <begin position="231"/>
        <end position="251"/>
    </location>
</feature>
<dbReference type="SUPFAM" id="SSF53448">
    <property type="entry name" value="Nucleotide-diphospho-sugar transferases"/>
    <property type="match status" value="1"/>
</dbReference>
<evidence type="ECO:0000256" key="7">
    <source>
        <dbReference type="ARBA" id="ARBA00023136"/>
    </source>
</evidence>
<comment type="similarity">
    <text evidence="8">Belongs to the glycosyltransferase 2 family. GtrB subfamily.</text>
</comment>
<evidence type="ECO:0000313" key="11">
    <source>
        <dbReference type="EMBL" id="TZG24185.1"/>
    </source>
</evidence>
<organism evidence="11 12">
    <name type="scientific">Sphingomonas montanisoli</name>
    <dbReference type="NCBI Taxonomy" id="2606412"/>
    <lineage>
        <taxon>Bacteria</taxon>
        <taxon>Pseudomonadati</taxon>
        <taxon>Pseudomonadota</taxon>
        <taxon>Alphaproteobacteria</taxon>
        <taxon>Sphingomonadales</taxon>
        <taxon>Sphingomonadaceae</taxon>
        <taxon>Sphingomonas</taxon>
    </lineage>
</organism>
<dbReference type="InterPro" id="IPR029044">
    <property type="entry name" value="Nucleotide-diphossugar_trans"/>
</dbReference>
<comment type="subcellular location">
    <subcellularLocation>
        <location evidence="1">Cell membrane</location>
        <topology evidence="1">Multi-pass membrane protein</topology>
    </subcellularLocation>
</comment>
<feature type="domain" description="Glycosyltransferase 2-like" evidence="10">
    <location>
        <begin position="5"/>
        <end position="167"/>
    </location>
</feature>
<evidence type="ECO:0000256" key="3">
    <source>
        <dbReference type="ARBA" id="ARBA00022676"/>
    </source>
</evidence>
<keyword evidence="4 11" id="KW-0808">Transferase</keyword>
<dbReference type="Proteomes" id="UP000322077">
    <property type="component" value="Unassembled WGS sequence"/>
</dbReference>
<dbReference type="EMBL" id="VTOU01000007">
    <property type="protein sequence ID" value="TZG24185.1"/>
    <property type="molecule type" value="Genomic_DNA"/>
</dbReference>
<dbReference type="GO" id="GO:0005886">
    <property type="term" value="C:plasma membrane"/>
    <property type="evidence" value="ECO:0007669"/>
    <property type="project" value="UniProtKB-SubCell"/>
</dbReference>
<comment type="caution">
    <text evidence="11">The sequence shown here is derived from an EMBL/GenBank/DDBJ whole genome shotgun (WGS) entry which is preliminary data.</text>
</comment>
<dbReference type="Pfam" id="PF00535">
    <property type="entry name" value="Glycos_transf_2"/>
    <property type="match status" value="1"/>
</dbReference>
<name>A0A5D9C2Q6_9SPHN</name>
<feature type="transmembrane region" description="Helical" evidence="9">
    <location>
        <begin position="263"/>
        <end position="287"/>
    </location>
</feature>
<dbReference type="RefSeq" id="WP_149524159.1">
    <property type="nucleotide sequence ID" value="NZ_VTOU01000007.1"/>
</dbReference>
<accession>A0A5D9C2Q6</accession>
<evidence type="ECO:0000256" key="2">
    <source>
        <dbReference type="ARBA" id="ARBA00022475"/>
    </source>
</evidence>
<protein>
    <submittedName>
        <fullName evidence="11">Glycosyltransferase family 2 protein</fullName>
    </submittedName>
</protein>
<dbReference type="InterPro" id="IPR001173">
    <property type="entry name" value="Glyco_trans_2-like"/>
</dbReference>
<dbReference type="PANTHER" id="PTHR48090:SF1">
    <property type="entry name" value="PROPHAGE BACTOPRENOL GLUCOSYL TRANSFERASE HOMOLOG"/>
    <property type="match status" value="1"/>
</dbReference>
<evidence type="ECO:0000256" key="9">
    <source>
        <dbReference type="SAM" id="Phobius"/>
    </source>
</evidence>
<keyword evidence="2" id="KW-1003">Cell membrane</keyword>
<evidence type="ECO:0000256" key="5">
    <source>
        <dbReference type="ARBA" id="ARBA00022692"/>
    </source>
</evidence>
<evidence type="ECO:0000256" key="1">
    <source>
        <dbReference type="ARBA" id="ARBA00004651"/>
    </source>
</evidence>
<proteinExistence type="inferred from homology"/>
<dbReference type="GO" id="GO:0016757">
    <property type="term" value="F:glycosyltransferase activity"/>
    <property type="evidence" value="ECO:0007669"/>
    <property type="project" value="UniProtKB-KW"/>
</dbReference>
<evidence type="ECO:0000313" key="12">
    <source>
        <dbReference type="Proteomes" id="UP000322077"/>
    </source>
</evidence>
<dbReference type="CDD" id="cd04187">
    <property type="entry name" value="DPM1_like_bac"/>
    <property type="match status" value="1"/>
</dbReference>
<evidence type="ECO:0000259" key="10">
    <source>
        <dbReference type="Pfam" id="PF00535"/>
    </source>
</evidence>
<keyword evidence="3" id="KW-0328">Glycosyltransferase</keyword>
<dbReference type="AlphaFoldDB" id="A0A5D9C2Q6"/>
<evidence type="ECO:0000256" key="6">
    <source>
        <dbReference type="ARBA" id="ARBA00022989"/>
    </source>
</evidence>
<evidence type="ECO:0000256" key="8">
    <source>
        <dbReference type="ARBA" id="ARBA00038152"/>
    </source>
</evidence>
<keyword evidence="7 9" id="KW-0472">Membrane</keyword>
<dbReference type="PANTHER" id="PTHR48090">
    <property type="entry name" value="UNDECAPRENYL-PHOSPHATE 4-DEOXY-4-FORMAMIDO-L-ARABINOSE TRANSFERASE-RELATED"/>
    <property type="match status" value="1"/>
</dbReference>
<evidence type="ECO:0000256" key="4">
    <source>
        <dbReference type="ARBA" id="ARBA00022679"/>
    </source>
</evidence>
<dbReference type="InterPro" id="IPR050256">
    <property type="entry name" value="Glycosyltransferase_2"/>
</dbReference>
<dbReference type="FunFam" id="3.90.550.10:FF:000079">
    <property type="entry name" value="Probable glycosyl transferase"/>
    <property type="match status" value="1"/>
</dbReference>
<keyword evidence="12" id="KW-1185">Reference proteome</keyword>
<reference evidence="11 12" key="1">
    <citation type="submission" date="2019-08" db="EMBL/GenBank/DDBJ databases">
        <authorList>
            <person name="Wang G."/>
            <person name="Xu Z."/>
        </authorList>
    </citation>
    <scope>NUCLEOTIDE SEQUENCE [LARGE SCALE GENOMIC DNA]</scope>
    <source>
        <strain evidence="11 12">ZX</strain>
    </source>
</reference>
<sequence length="343" mass="38257">MTYLSIVVPCYNEELCLDTLHRRVSDAAKAVTDDYELILVNDGSRDRTWPIIADLAAQDDRVVGVDLSRNHGHQLALTAGLSLARGDYILIIDADLQDPPEALQPMLDMMRTEQADVVYGQRLTRAGETFAKKFTAKLFYRMLKKLSDVDLPVDTGDFRLMTRRALAALMAMPEQSRFIRGMVAWIGFRQVAYRYHRDARLAGETNYPLKKMLQLTVDATTGFSILPLRMASYFGVILAAIGMVLLAYTLVRWASGETVQGWTSLMVIVVLLGSGQMLIAGMLGEYLGRLYMQSKGRPLFLIREVKTRHEIGQVGIPGMGFIDRPSVHAPTTDISLGRPPESV</sequence>
<keyword evidence="6 9" id="KW-1133">Transmembrane helix</keyword>
<keyword evidence="5 9" id="KW-0812">Transmembrane</keyword>
<dbReference type="Gene3D" id="3.90.550.10">
    <property type="entry name" value="Spore Coat Polysaccharide Biosynthesis Protein SpsA, Chain A"/>
    <property type="match status" value="1"/>
</dbReference>